<feature type="compositionally biased region" description="Basic and acidic residues" evidence="1">
    <location>
        <begin position="30"/>
        <end position="46"/>
    </location>
</feature>
<evidence type="ECO:0000313" key="2">
    <source>
        <dbReference type="EMBL" id="KAK3283395.1"/>
    </source>
</evidence>
<gene>
    <name evidence="2" type="ORF">CYMTET_8905</name>
</gene>
<evidence type="ECO:0000256" key="1">
    <source>
        <dbReference type="SAM" id="MobiDB-lite"/>
    </source>
</evidence>
<evidence type="ECO:0000313" key="3">
    <source>
        <dbReference type="Proteomes" id="UP001190700"/>
    </source>
</evidence>
<feature type="compositionally biased region" description="Gly residues" evidence="1">
    <location>
        <begin position="7"/>
        <end position="18"/>
    </location>
</feature>
<comment type="caution">
    <text evidence="2">The sequence shown here is derived from an EMBL/GenBank/DDBJ whole genome shotgun (WGS) entry which is preliminary data.</text>
</comment>
<dbReference type="Proteomes" id="UP001190700">
    <property type="component" value="Unassembled WGS sequence"/>
</dbReference>
<keyword evidence="3" id="KW-1185">Reference proteome</keyword>
<sequence>MGKRGGKGGGKGGKGGGVSDQYGDGWSGQDRSDYNSEGGGKGEGKGGKGGGRGGGSAGGGGKKSSVNVSYQRNLPKFLQAHAELLGGEKDAHKLAWDEHAASALRGYGDSDDEEAAARAGLGANSARADAASKANRMATAFGLNDSEATEAEKEDMAKEEKGLGNRAFQDGRFSEAVTHFSRCIKLDS</sequence>
<accession>A0AAE0GSI1</accession>
<dbReference type="Gene3D" id="1.25.40.10">
    <property type="entry name" value="Tetratricopeptide repeat domain"/>
    <property type="match status" value="1"/>
</dbReference>
<protein>
    <submittedName>
        <fullName evidence="2">Uncharacterized protein</fullName>
    </submittedName>
</protein>
<feature type="compositionally biased region" description="Gly residues" evidence="1">
    <location>
        <begin position="47"/>
        <end position="62"/>
    </location>
</feature>
<dbReference type="EMBL" id="LGRX02002812">
    <property type="protein sequence ID" value="KAK3283395.1"/>
    <property type="molecule type" value="Genomic_DNA"/>
</dbReference>
<feature type="non-terminal residue" evidence="2">
    <location>
        <position position="188"/>
    </location>
</feature>
<name>A0AAE0GSI1_9CHLO</name>
<dbReference type="AlphaFoldDB" id="A0AAE0GSI1"/>
<organism evidence="2 3">
    <name type="scientific">Cymbomonas tetramitiformis</name>
    <dbReference type="NCBI Taxonomy" id="36881"/>
    <lineage>
        <taxon>Eukaryota</taxon>
        <taxon>Viridiplantae</taxon>
        <taxon>Chlorophyta</taxon>
        <taxon>Pyramimonadophyceae</taxon>
        <taxon>Pyramimonadales</taxon>
        <taxon>Pyramimonadaceae</taxon>
        <taxon>Cymbomonas</taxon>
    </lineage>
</organism>
<dbReference type="InterPro" id="IPR011990">
    <property type="entry name" value="TPR-like_helical_dom_sf"/>
</dbReference>
<reference evidence="2 3" key="1">
    <citation type="journal article" date="2015" name="Genome Biol. Evol.">
        <title>Comparative Genomics of a Bacterivorous Green Alga Reveals Evolutionary Causalities and Consequences of Phago-Mixotrophic Mode of Nutrition.</title>
        <authorList>
            <person name="Burns J.A."/>
            <person name="Paasch A."/>
            <person name="Narechania A."/>
            <person name="Kim E."/>
        </authorList>
    </citation>
    <scope>NUCLEOTIDE SEQUENCE [LARGE SCALE GENOMIC DNA]</scope>
    <source>
        <strain evidence="2 3">PLY_AMNH</strain>
    </source>
</reference>
<feature type="region of interest" description="Disordered" evidence="1">
    <location>
        <begin position="1"/>
        <end position="67"/>
    </location>
</feature>
<proteinExistence type="predicted"/>
<dbReference type="SUPFAM" id="SSF48452">
    <property type="entry name" value="TPR-like"/>
    <property type="match status" value="1"/>
</dbReference>